<dbReference type="PROSITE" id="PS50851">
    <property type="entry name" value="CHEW"/>
    <property type="match status" value="1"/>
</dbReference>
<dbReference type="RefSeq" id="WP_256132123.1">
    <property type="nucleotide sequence ID" value="NZ_JANFXK010000009.1"/>
</dbReference>
<protein>
    <submittedName>
        <fullName evidence="2">Chemotaxis protein CheW</fullName>
    </submittedName>
</protein>
<evidence type="ECO:0000259" key="1">
    <source>
        <dbReference type="PROSITE" id="PS50851"/>
    </source>
</evidence>
<name>A0ABT1RP09_9FIRM</name>
<dbReference type="SUPFAM" id="SSF50341">
    <property type="entry name" value="CheW-like"/>
    <property type="match status" value="1"/>
</dbReference>
<accession>A0ABT1RP09</accession>
<sequence length="143" mass="15741">MTSNNKNELLLLSGEEKNYAVEFSYVTEICFDLPISRIPALPDGFLGMSNYKGNIVPIIELKNGGAAIQPVILIMQHLKYQFGLRAEAQLNIIPAGAAAIVQESGSSGEDDADLWREKGLYRYEGKLISLLDVERSIEGILLL</sequence>
<keyword evidence="3" id="KW-1185">Reference proteome</keyword>
<evidence type="ECO:0000313" key="2">
    <source>
        <dbReference type="EMBL" id="MCQ4636933.1"/>
    </source>
</evidence>
<comment type="caution">
    <text evidence="2">The sequence shown here is derived from an EMBL/GenBank/DDBJ whole genome shotgun (WGS) entry which is preliminary data.</text>
</comment>
<proteinExistence type="predicted"/>
<dbReference type="Proteomes" id="UP001524502">
    <property type="component" value="Unassembled WGS sequence"/>
</dbReference>
<dbReference type="Pfam" id="PF01584">
    <property type="entry name" value="CheW"/>
    <property type="match status" value="1"/>
</dbReference>
<feature type="domain" description="CheW-like" evidence="1">
    <location>
        <begin position="5"/>
        <end position="142"/>
    </location>
</feature>
<gene>
    <name evidence="2" type="ORF">NE619_09335</name>
</gene>
<dbReference type="InterPro" id="IPR036061">
    <property type="entry name" value="CheW-like_dom_sf"/>
</dbReference>
<reference evidence="2 3" key="1">
    <citation type="submission" date="2022-06" db="EMBL/GenBank/DDBJ databases">
        <title>Isolation of gut microbiota from human fecal samples.</title>
        <authorList>
            <person name="Pamer E.G."/>
            <person name="Barat B."/>
            <person name="Waligurski E."/>
            <person name="Medina S."/>
            <person name="Paddock L."/>
            <person name="Mostad J."/>
        </authorList>
    </citation>
    <scope>NUCLEOTIDE SEQUENCE [LARGE SCALE GENOMIC DNA]</scope>
    <source>
        <strain evidence="2 3">SL.3.17</strain>
    </source>
</reference>
<dbReference type="Gene3D" id="2.30.30.40">
    <property type="entry name" value="SH3 Domains"/>
    <property type="match status" value="1"/>
</dbReference>
<dbReference type="EMBL" id="JANFXK010000009">
    <property type="protein sequence ID" value="MCQ4636933.1"/>
    <property type="molecule type" value="Genomic_DNA"/>
</dbReference>
<organism evidence="2 3">
    <name type="scientific">Anaerovorax odorimutans</name>
    <dbReference type="NCBI Taxonomy" id="109327"/>
    <lineage>
        <taxon>Bacteria</taxon>
        <taxon>Bacillati</taxon>
        <taxon>Bacillota</taxon>
        <taxon>Clostridia</taxon>
        <taxon>Peptostreptococcales</taxon>
        <taxon>Anaerovoracaceae</taxon>
        <taxon>Anaerovorax</taxon>
    </lineage>
</organism>
<dbReference type="InterPro" id="IPR002545">
    <property type="entry name" value="CheW-lke_dom"/>
</dbReference>
<evidence type="ECO:0000313" key="3">
    <source>
        <dbReference type="Proteomes" id="UP001524502"/>
    </source>
</evidence>
<dbReference type="Gene3D" id="2.40.50.180">
    <property type="entry name" value="CheA-289, Domain 4"/>
    <property type="match status" value="1"/>
</dbReference>